<dbReference type="Pfam" id="PF00230">
    <property type="entry name" value="MIP"/>
    <property type="match status" value="1"/>
</dbReference>
<reference evidence="12" key="2">
    <citation type="submission" date="2025-08" db="UniProtKB">
        <authorList>
            <consortium name="Ensembl"/>
        </authorList>
    </citation>
    <scope>IDENTIFICATION</scope>
</reference>
<dbReference type="PROSITE" id="PS00221">
    <property type="entry name" value="MIP"/>
    <property type="match status" value="1"/>
</dbReference>
<comment type="catalytic activity">
    <reaction evidence="8">
        <text>H2O(in) = H2O(out)</text>
        <dbReference type="Rhea" id="RHEA:29667"/>
        <dbReference type="ChEBI" id="CHEBI:15377"/>
    </reaction>
</comment>
<comment type="similarity">
    <text evidence="2 10">Belongs to the MIP/aquaporin (TC 1.A.8) family.</text>
</comment>
<evidence type="ECO:0000256" key="5">
    <source>
        <dbReference type="ARBA" id="ARBA00022989"/>
    </source>
</evidence>
<evidence type="ECO:0000256" key="3">
    <source>
        <dbReference type="ARBA" id="ARBA00022448"/>
    </source>
</evidence>
<evidence type="ECO:0000256" key="7">
    <source>
        <dbReference type="ARBA" id="ARBA00033993"/>
    </source>
</evidence>
<dbReference type="InterPro" id="IPR000425">
    <property type="entry name" value="MIP"/>
</dbReference>
<dbReference type="GO" id="GO:0015254">
    <property type="term" value="F:glycerol channel activity"/>
    <property type="evidence" value="ECO:0007669"/>
    <property type="project" value="TreeGrafter"/>
</dbReference>
<feature type="transmembrane region" description="Helical" evidence="11">
    <location>
        <begin position="57"/>
        <end position="78"/>
    </location>
</feature>
<gene>
    <name evidence="12" type="primary">aqp9b</name>
</gene>
<keyword evidence="6 11" id="KW-0472">Membrane</keyword>
<dbReference type="Proteomes" id="UP000694548">
    <property type="component" value="Chromosome sgr07"/>
</dbReference>
<sequence>MEEESRRKMKEKFGLRQNIFKEFLAEFLGIFVLILFGCGAVAQTVLSKGALGEPLTIHVGFTLGVMMAVYMAGGVSGAHVNPAVSLAMVILGKLPLKKFPVYVVAQFLGAFAGSCAVFVLYYDALMDHTNGQFEVTGANATANIFASYPAKHLSVLNGFVDQVSFQAHYVLTDKKKLNLPNCFSDYTLGKSGIIFKHIFKRFCGMLNSGFVSLICKKKNHQKGRKCVSVFSPSVTFCFIQTVKTWICNHGQKYMNYYLQVTSTVRPPALFKLKLGERSGNKLRERQGKGHRGRRYDLKTS</sequence>
<feature type="transmembrane region" description="Helical" evidence="11">
    <location>
        <begin position="23"/>
        <end position="45"/>
    </location>
</feature>
<dbReference type="PANTHER" id="PTHR43829">
    <property type="entry name" value="AQUAPORIN OR AQUAGLYCEROPORIN RELATED"/>
    <property type="match status" value="1"/>
</dbReference>
<evidence type="ECO:0000256" key="2">
    <source>
        <dbReference type="ARBA" id="ARBA00006175"/>
    </source>
</evidence>
<dbReference type="AlphaFoldDB" id="A0A8C6LY50"/>
<evidence type="ECO:0000256" key="6">
    <source>
        <dbReference type="ARBA" id="ARBA00023136"/>
    </source>
</evidence>
<name>A0A8C6LY50_NOTFU</name>
<evidence type="ECO:0000313" key="13">
    <source>
        <dbReference type="Proteomes" id="UP000694548"/>
    </source>
</evidence>
<comment type="catalytic activity">
    <reaction evidence="7">
        <text>urea(in) = urea(out)</text>
        <dbReference type="Rhea" id="RHEA:32799"/>
        <dbReference type="ChEBI" id="CHEBI:16199"/>
    </reaction>
</comment>
<dbReference type="InterPro" id="IPR050363">
    <property type="entry name" value="MIP/Aquaporin"/>
</dbReference>
<dbReference type="PANTHER" id="PTHR43829:SF26">
    <property type="entry name" value="AQUAPORIN-9"/>
    <property type="match status" value="1"/>
</dbReference>
<evidence type="ECO:0000256" key="9">
    <source>
        <dbReference type="ARBA" id="ARBA00049405"/>
    </source>
</evidence>
<keyword evidence="3 10" id="KW-0813">Transport</keyword>
<dbReference type="Ensembl" id="ENSNFUT00015025489.1">
    <property type="protein sequence ID" value="ENSNFUP00015024386.1"/>
    <property type="gene ID" value="ENSNFUG00015011783.1"/>
</dbReference>
<dbReference type="GO" id="GO:0015204">
    <property type="term" value="F:urea transmembrane transporter activity"/>
    <property type="evidence" value="ECO:0007669"/>
    <property type="project" value="TreeGrafter"/>
</dbReference>
<evidence type="ECO:0000256" key="4">
    <source>
        <dbReference type="ARBA" id="ARBA00022692"/>
    </source>
</evidence>
<dbReference type="InterPro" id="IPR022357">
    <property type="entry name" value="MIP_CS"/>
</dbReference>
<reference evidence="12" key="1">
    <citation type="submission" date="2014-08" db="EMBL/GenBank/DDBJ databases">
        <authorList>
            <person name="Senf B."/>
            <person name="Petzold A."/>
            <person name="Downie B.R."/>
            <person name="Koch P."/>
            <person name="Platzer M."/>
        </authorList>
    </citation>
    <scope>NUCLEOTIDE SEQUENCE [LARGE SCALE GENOMIC DNA]</scope>
    <source>
        <strain evidence="12">GRZ</strain>
    </source>
</reference>
<keyword evidence="13" id="KW-1185">Reference proteome</keyword>
<comment type="catalytic activity">
    <reaction evidence="9">
        <text>glycerol(in) = glycerol(out)</text>
        <dbReference type="Rhea" id="RHEA:29675"/>
        <dbReference type="ChEBI" id="CHEBI:17754"/>
    </reaction>
</comment>
<dbReference type="FunFam" id="1.20.1080.10:FF:000064">
    <property type="entry name" value="Uncharacterized protein"/>
    <property type="match status" value="1"/>
</dbReference>
<dbReference type="InterPro" id="IPR023271">
    <property type="entry name" value="Aquaporin-like"/>
</dbReference>
<feature type="transmembrane region" description="Helical" evidence="11">
    <location>
        <begin position="99"/>
        <end position="122"/>
    </location>
</feature>
<dbReference type="GO" id="GO:0016323">
    <property type="term" value="C:basolateral plasma membrane"/>
    <property type="evidence" value="ECO:0007669"/>
    <property type="project" value="TreeGrafter"/>
</dbReference>
<comment type="subcellular location">
    <subcellularLocation>
        <location evidence="1">Membrane</location>
        <topology evidence="1">Multi-pass membrane protein</topology>
    </subcellularLocation>
</comment>
<dbReference type="GO" id="GO:0015250">
    <property type="term" value="F:water channel activity"/>
    <property type="evidence" value="ECO:0007669"/>
    <property type="project" value="TreeGrafter"/>
</dbReference>
<evidence type="ECO:0000256" key="8">
    <source>
        <dbReference type="ARBA" id="ARBA00034651"/>
    </source>
</evidence>
<dbReference type="GeneTree" id="ENSGT00940000164919"/>
<evidence type="ECO:0000256" key="11">
    <source>
        <dbReference type="SAM" id="Phobius"/>
    </source>
</evidence>
<evidence type="ECO:0000256" key="1">
    <source>
        <dbReference type="ARBA" id="ARBA00004141"/>
    </source>
</evidence>
<reference evidence="12" key="3">
    <citation type="submission" date="2025-09" db="UniProtKB">
        <authorList>
            <consortium name="Ensembl"/>
        </authorList>
    </citation>
    <scope>IDENTIFICATION</scope>
</reference>
<keyword evidence="4 10" id="KW-0812">Transmembrane</keyword>
<keyword evidence="5 11" id="KW-1133">Transmembrane helix</keyword>
<evidence type="ECO:0000313" key="12">
    <source>
        <dbReference type="Ensembl" id="ENSNFUP00015024386.1"/>
    </source>
</evidence>
<accession>A0A8C6LY50</accession>
<dbReference type="Gene3D" id="1.20.1080.10">
    <property type="entry name" value="Glycerol uptake facilitator protein"/>
    <property type="match status" value="1"/>
</dbReference>
<evidence type="ECO:0000256" key="10">
    <source>
        <dbReference type="RuleBase" id="RU000477"/>
    </source>
</evidence>
<organism evidence="12 13">
    <name type="scientific">Nothobranchius furzeri</name>
    <name type="common">Turquoise killifish</name>
    <dbReference type="NCBI Taxonomy" id="105023"/>
    <lineage>
        <taxon>Eukaryota</taxon>
        <taxon>Metazoa</taxon>
        <taxon>Chordata</taxon>
        <taxon>Craniata</taxon>
        <taxon>Vertebrata</taxon>
        <taxon>Euteleostomi</taxon>
        <taxon>Actinopterygii</taxon>
        <taxon>Neopterygii</taxon>
        <taxon>Teleostei</taxon>
        <taxon>Neoteleostei</taxon>
        <taxon>Acanthomorphata</taxon>
        <taxon>Ovalentaria</taxon>
        <taxon>Atherinomorphae</taxon>
        <taxon>Cyprinodontiformes</taxon>
        <taxon>Nothobranchiidae</taxon>
        <taxon>Nothobranchius</taxon>
    </lineage>
</organism>
<dbReference type="SUPFAM" id="SSF81338">
    <property type="entry name" value="Aquaporin-like"/>
    <property type="match status" value="1"/>
</dbReference>
<protein>
    <submittedName>
        <fullName evidence="12">Aquaporin 9</fullName>
    </submittedName>
</protein>
<proteinExistence type="inferred from homology"/>
<dbReference type="PRINTS" id="PR00783">
    <property type="entry name" value="MINTRINSICP"/>
</dbReference>